<feature type="domain" description="Kazal-like" evidence="8">
    <location>
        <begin position="8"/>
        <end position="61"/>
    </location>
</feature>
<dbReference type="GO" id="GO:0030198">
    <property type="term" value="P:extracellular matrix organization"/>
    <property type="evidence" value="ECO:0007669"/>
    <property type="project" value="TreeGrafter"/>
</dbReference>
<evidence type="ECO:0000313" key="10">
    <source>
        <dbReference type="Proteomes" id="UP000289886"/>
    </source>
</evidence>
<dbReference type="PANTHER" id="PTHR12352:SF13">
    <property type="entry name" value="SPARC-RELATED MODULAR CALCIUM-BINDING PROTEIN 1"/>
    <property type="match status" value="1"/>
</dbReference>
<feature type="domain" description="Thyroglobulin type-1" evidence="7">
    <location>
        <begin position="64"/>
        <end position="133"/>
    </location>
</feature>
<name>A0A662YMY9_ACIRT</name>
<evidence type="ECO:0000256" key="3">
    <source>
        <dbReference type="ARBA" id="ARBA00022737"/>
    </source>
</evidence>
<feature type="domain" description="Thyroglobulin type-1" evidence="7">
    <location>
        <begin position="158"/>
        <end position="224"/>
    </location>
</feature>
<dbReference type="PANTHER" id="PTHR12352">
    <property type="entry name" value="SECRETED MODULAR CALCIUM-BINDING PROTEIN"/>
    <property type="match status" value="1"/>
</dbReference>
<feature type="disulfide bond" evidence="5">
    <location>
        <begin position="204"/>
        <end position="224"/>
    </location>
</feature>
<evidence type="ECO:0000256" key="5">
    <source>
        <dbReference type="PROSITE-ProRule" id="PRU00500"/>
    </source>
</evidence>
<dbReference type="AlphaFoldDB" id="A0A662YMY9"/>
<dbReference type="InterPro" id="IPR002350">
    <property type="entry name" value="Kazal_dom"/>
</dbReference>
<evidence type="ECO:0000256" key="2">
    <source>
        <dbReference type="ARBA" id="ARBA00022525"/>
    </source>
</evidence>
<keyword evidence="4 5" id="KW-1015">Disulfide bond</keyword>
<dbReference type="SMART" id="SM00211">
    <property type="entry name" value="TY"/>
    <property type="match status" value="1"/>
</dbReference>
<feature type="region of interest" description="Disordered" evidence="6">
    <location>
        <begin position="213"/>
        <end position="249"/>
    </location>
</feature>
<dbReference type="InterPro" id="IPR051950">
    <property type="entry name" value="Dev_reg/Prot_inhib"/>
</dbReference>
<keyword evidence="2" id="KW-0964">Secreted</keyword>
<dbReference type="SUPFAM" id="SSF100895">
    <property type="entry name" value="Kazal-type serine protease inhibitors"/>
    <property type="match status" value="2"/>
</dbReference>
<keyword evidence="10" id="KW-1185">Reference proteome</keyword>
<organism evidence="9 10">
    <name type="scientific">Acipenser ruthenus</name>
    <name type="common">Sterlet sturgeon</name>
    <dbReference type="NCBI Taxonomy" id="7906"/>
    <lineage>
        <taxon>Eukaryota</taxon>
        <taxon>Metazoa</taxon>
        <taxon>Chordata</taxon>
        <taxon>Craniata</taxon>
        <taxon>Vertebrata</taxon>
        <taxon>Euteleostomi</taxon>
        <taxon>Actinopterygii</taxon>
        <taxon>Chondrostei</taxon>
        <taxon>Acipenseriformes</taxon>
        <taxon>Acipenseridae</taxon>
        <taxon>Acipenser</taxon>
    </lineage>
</organism>
<evidence type="ECO:0000256" key="6">
    <source>
        <dbReference type="SAM" id="MobiDB-lite"/>
    </source>
</evidence>
<dbReference type="Gene3D" id="3.30.60.30">
    <property type="match status" value="2"/>
</dbReference>
<feature type="compositionally biased region" description="Basic and acidic residues" evidence="6">
    <location>
        <begin position="240"/>
        <end position="249"/>
    </location>
</feature>
<dbReference type="Pfam" id="PF07648">
    <property type="entry name" value="Kazal_2"/>
    <property type="match status" value="2"/>
</dbReference>
<dbReference type="PROSITE" id="PS51162">
    <property type="entry name" value="THYROGLOBULIN_1_2"/>
    <property type="match status" value="2"/>
</dbReference>
<dbReference type="PROSITE" id="PS51465">
    <property type="entry name" value="KAZAL_2"/>
    <property type="match status" value="2"/>
</dbReference>
<protein>
    <submittedName>
        <fullName evidence="9">SPARC-related modular calcium-binding protein 1</fullName>
    </submittedName>
</protein>
<dbReference type="InterPro" id="IPR036857">
    <property type="entry name" value="Thyroglobulin_1_sf"/>
</dbReference>
<comment type="subcellular location">
    <subcellularLocation>
        <location evidence="1">Secreted</location>
    </subcellularLocation>
</comment>
<evidence type="ECO:0000256" key="1">
    <source>
        <dbReference type="ARBA" id="ARBA00004613"/>
    </source>
</evidence>
<dbReference type="Gene3D" id="4.10.800.10">
    <property type="entry name" value="Thyroglobulin type-1"/>
    <property type="match status" value="1"/>
</dbReference>
<proteinExistence type="predicted"/>
<evidence type="ECO:0000313" key="9">
    <source>
        <dbReference type="EMBL" id="RXM97555.1"/>
    </source>
</evidence>
<feature type="disulfide bond" evidence="5">
    <location>
        <begin position="195"/>
        <end position="202"/>
    </location>
</feature>
<gene>
    <name evidence="9" type="ORF">EOD39_14267</name>
</gene>
<dbReference type="GO" id="GO:0050840">
    <property type="term" value="F:extracellular matrix binding"/>
    <property type="evidence" value="ECO:0007669"/>
    <property type="project" value="TreeGrafter"/>
</dbReference>
<dbReference type="CDD" id="cd00104">
    <property type="entry name" value="KAZAL_FS"/>
    <property type="match status" value="2"/>
</dbReference>
<keyword evidence="3" id="KW-0677">Repeat</keyword>
<dbReference type="GO" id="GO:0008201">
    <property type="term" value="F:heparin binding"/>
    <property type="evidence" value="ECO:0007669"/>
    <property type="project" value="TreeGrafter"/>
</dbReference>
<dbReference type="Pfam" id="PF00086">
    <property type="entry name" value="Thyroglobulin_1"/>
    <property type="match status" value="1"/>
</dbReference>
<dbReference type="CDD" id="cd00191">
    <property type="entry name" value="TY"/>
    <property type="match status" value="1"/>
</dbReference>
<evidence type="ECO:0000259" key="8">
    <source>
        <dbReference type="PROSITE" id="PS51465"/>
    </source>
</evidence>
<sequence>MYSPWLIGDRESQCHVQCLWTQGGKPVCGSDGRNYDTGCEFQRARCRDPSLSILKHGRCKDSGVTKCQGERSQAQDLAKKPQESVFIPECNEDGSFTQWLIGDQESQCHVQCLRTQGGKPVCGSDGRNYDTGCEFQRARCRDPSLSILKRGRCKDSGVTKCQGERSQAQDLAKKPQESVFIPECNEDGSFTQVQCHTLTGYCWCVTPDGKPVSGSSVQNKTPVCSGSVTDKPLGQPSSGRKGEFRSYLL</sequence>
<accession>A0A662YMY9</accession>
<dbReference type="PROSITE" id="PS00484">
    <property type="entry name" value="THYROGLOBULIN_1_1"/>
    <property type="match status" value="1"/>
</dbReference>
<evidence type="ECO:0000259" key="7">
    <source>
        <dbReference type="PROSITE" id="PS51162"/>
    </source>
</evidence>
<feature type="domain" description="Kazal-like" evidence="8">
    <location>
        <begin position="102"/>
        <end position="155"/>
    </location>
</feature>
<comment type="caution">
    <text evidence="5">Lacks conserved residue(s) required for the propagation of feature annotation.</text>
</comment>
<reference evidence="9 10" key="1">
    <citation type="submission" date="2019-01" db="EMBL/GenBank/DDBJ databases">
        <title>Draft Genome and Complete Hox-Cluster Characterization of the Sterlet Sturgeon (Acipenser ruthenus).</title>
        <authorList>
            <person name="Wei Q."/>
        </authorList>
    </citation>
    <scope>NUCLEOTIDE SEQUENCE [LARGE SCALE GENOMIC DNA]</scope>
    <source>
        <strain evidence="9">WHYD16114868_AA</strain>
        <tissue evidence="9">Blood</tissue>
    </source>
</reference>
<dbReference type="InterPro" id="IPR000716">
    <property type="entry name" value="Thyroglobulin_1"/>
</dbReference>
<comment type="caution">
    <text evidence="9">The sequence shown here is derived from an EMBL/GenBank/DDBJ whole genome shotgun (WGS) entry which is preliminary data.</text>
</comment>
<dbReference type="EMBL" id="SCEB01001039">
    <property type="protein sequence ID" value="RXM97555.1"/>
    <property type="molecule type" value="Genomic_DNA"/>
</dbReference>
<dbReference type="Proteomes" id="UP000289886">
    <property type="component" value="Unassembled WGS sequence"/>
</dbReference>
<dbReference type="SUPFAM" id="SSF57610">
    <property type="entry name" value="Thyroglobulin type-1 domain"/>
    <property type="match status" value="1"/>
</dbReference>
<feature type="compositionally biased region" description="Polar residues" evidence="6">
    <location>
        <begin position="213"/>
        <end position="228"/>
    </location>
</feature>
<dbReference type="GO" id="GO:0005604">
    <property type="term" value="C:basement membrane"/>
    <property type="evidence" value="ECO:0007669"/>
    <property type="project" value="TreeGrafter"/>
</dbReference>
<dbReference type="InterPro" id="IPR036058">
    <property type="entry name" value="Kazal_dom_sf"/>
</dbReference>
<dbReference type="SMART" id="SM00280">
    <property type="entry name" value="KAZAL"/>
    <property type="match status" value="2"/>
</dbReference>
<evidence type="ECO:0000256" key="4">
    <source>
        <dbReference type="ARBA" id="ARBA00023157"/>
    </source>
</evidence>
<dbReference type="GO" id="GO:0005615">
    <property type="term" value="C:extracellular space"/>
    <property type="evidence" value="ECO:0007669"/>
    <property type="project" value="TreeGrafter"/>
</dbReference>